<accession>A0A151SYW6</accession>
<evidence type="ECO:0000313" key="1">
    <source>
        <dbReference type="EMBL" id="KYP59996.1"/>
    </source>
</evidence>
<proteinExistence type="predicted"/>
<dbReference type="PANTHER" id="PTHR33064:SF39">
    <property type="match status" value="1"/>
</dbReference>
<protein>
    <submittedName>
        <fullName evidence="1">Retrovirus-related Pol polyprotein from transposon opus</fullName>
        <ecNumber evidence="1">1.4.3.1</ecNumber>
    </submittedName>
</protein>
<evidence type="ECO:0000313" key="2">
    <source>
        <dbReference type="Proteomes" id="UP000075243"/>
    </source>
</evidence>
<keyword evidence="2" id="KW-1185">Reference proteome</keyword>
<dbReference type="EMBL" id="CM003612">
    <property type="protein sequence ID" value="KYP59996.1"/>
    <property type="molecule type" value="Genomic_DNA"/>
</dbReference>
<gene>
    <name evidence="1" type="ORF">KK1_015443</name>
</gene>
<dbReference type="InterPro" id="IPR051320">
    <property type="entry name" value="Viral_Replic_Matur_Polypro"/>
</dbReference>
<dbReference type="GO" id="GO:0008445">
    <property type="term" value="F:D-aspartate oxidase activity"/>
    <property type="evidence" value="ECO:0007669"/>
    <property type="project" value="UniProtKB-EC"/>
</dbReference>
<dbReference type="AlphaFoldDB" id="A0A151SYW6"/>
<organism evidence="1 2">
    <name type="scientific">Cajanus cajan</name>
    <name type="common">Pigeon pea</name>
    <name type="synonym">Cajanus indicus</name>
    <dbReference type="NCBI Taxonomy" id="3821"/>
    <lineage>
        <taxon>Eukaryota</taxon>
        <taxon>Viridiplantae</taxon>
        <taxon>Streptophyta</taxon>
        <taxon>Embryophyta</taxon>
        <taxon>Tracheophyta</taxon>
        <taxon>Spermatophyta</taxon>
        <taxon>Magnoliopsida</taxon>
        <taxon>eudicotyledons</taxon>
        <taxon>Gunneridae</taxon>
        <taxon>Pentapetalae</taxon>
        <taxon>rosids</taxon>
        <taxon>fabids</taxon>
        <taxon>Fabales</taxon>
        <taxon>Fabaceae</taxon>
        <taxon>Papilionoideae</taxon>
        <taxon>50 kb inversion clade</taxon>
        <taxon>NPAAA clade</taxon>
        <taxon>indigoferoid/millettioid clade</taxon>
        <taxon>Phaseoleae</taxon>
        <taxon>Cajanus</taxon>
    </lineage>
</organism>
<keyword evidence="1" id="KW-0560">Oxidoreductase</keyword>
<reference evidence="1 2" key="1">
    <citation type="journal article" date="2012" name="Nat. Biotechnol.">
        <title>Draft genome sequence of pigeonpea (Cajanus cajan), an orphan legume crop of resource-poor farmers.</title>
        <authorList>
            <person name="Varshney R.K."/>
            <person name="Chen W."/>
            <person name="Li Y."/>
            <person name="Bharti A.K."/>
            <person name="Saxena R.K."/>
            <person name="Schlueter J.A."/>
            <person name="Donoghue M.T."/>
            <person name="Azam S."/>
            <person name="Fan G."/>
            <person name="Whaley A.M."/>
            <person name="Farmer A.D."/>
            <person name="Sheridan J."/>
            <person name="Iwata A."/>
            <person name="Tuteja R."/>
            <person name="Penmetsa R.V."/>
            <person name="Wu W."/>
            <person name="Upadhyaya H.D."/>
            <person name="Yang S.P."/>
            <person name="Shah T."/>
            <person name="Saxena K.B."/>
            <person name="Michael T."/>
            <person name="McCombie W.R."/>
            <person name="Yang B."/>
            <person name="Zhang G."/>
            <person name="Yang H."/>
            <person name="Wang J."/>
            <person name="Spillane C."/>
            <person name="Cook D.R."/>
            <person name="May G.D."/>
            <person name="Xu X."/>
            <person name="Jackson S.A."/>
        </authorList>
    </citation>
    <scope>NUCLEOTIDE SEQUENCE [LARGE SCALE GENOMIC DNA]</scope>
    <source>
        <strain evidence="2">cv. Asha</strain>
    </source>
</reference>
<dbReference type="Gene3D" id="3.30.70.270">
    <property type="match status" value="1"/>
</dbReference>
<sequence>IKVFMDDFTVYGSSFDACLDSLERVLNRCIETNLVLNFEKFHFLVEQGIILGHIISSRGIELDPAKISVIAQFHYPSYVREVRSFLGHASFSSFSTSSRGNRTSLRCFSTIGESSKVIPPPSRSSTSWSISILAWKAWKNINPLQVLPSHRVLCMETWMNNYLLRVVPSLPTKLLF</sequence>
<dbReference type="SUPFAM" id="SSF56672">
    <property type="entry name" value="DNA/RNA polymerases"/>
    <property type="match status" value="1"/>
</dbReference>
<dbReference type="Gramene" id="C.cajan_15006.t">
    <property type="protein sequence ID" value="C.cajan_15006.t.cds1"/>
    <property type="gene ID" value="C.cajan_15006"/>
</dbReference>
<dbReference type="Proteomes" id="UP000075243">
    <property type="component" value="Chromosome 10"/>
</dbReference>
<feature type="non-terminal residue" evidence="1">
    <location>
        <position position="1"/>
    </location>
</feature>
<name>A0A151SYW6_CAJCA</name>
<dbReference type="EC" id="1.4.3.1" evidence="1"/>
<dbReference type="InterPro" id="IPR043128">
    <property type="entry name" value="Rev_trsase/Diguanyl_cyclase"/>
</dbReference>
<dbReference type="InterPro" id="IPR043502">
    <property type="entry name" value="DNA/RNA_pol_sf"/>
</dbReference>
<dbReference type="PANTHER" id="PTHR33064">
    <property type="entry name" value="POL PROTEIN"/>
    <property type="match status" value="1"/>
</dbReference>